<evidence type="ECO:0000313" key="3">
    <source>
        <dbReference type="Proteomes" id="UP000077671"/>
    </source>
</evidence>
<dbReference type="InterPro" id="IPR013103">
    <property type="entry name" value="RVT_2"/>
</dbReference>
<accession>A0A8T8SF82</accession>
<proteinExistence type="predicted"/>
<dbReference type="Proteomes" id="UP000077671">
    <property type="component" value="Unassembled WGS sequence"/>
</dbReference>
<protein>
    <recommendedName>
        <fullName evidence="1">Reverse transcriptase Ty1/copia-type domain-containing protein</fullName>
    </recommendedName>
</protein>
<dbReference type="AlphaFoldDB" id="A0A8T8SF82"/>
<dbReference type="EMBL" id="LWDD02003018">
    <property type="protein sequence ID" value="KAE8238263.1"/>
    <property type="molecule type" value="Genomic_DNA"/>
</dbReference>
<gene>
    <name evidence="2" type="ORF">A4X03_0g8883</name>
</gene>
<dbReference type="Pfam" id="PF07727">
    <property type="entry name" value="RVT_2"/>
    <property type="match status" value="1"/>
</dbReference>
<evidence type="ECO:0000259" key="1">
    <source>
        <dbReference type="Pfam" id="PF07727"/>
    </source>
</evidence>
<dbReference type="SUPFAM" id="SSF56672">
    <property type="entry name" value="DNA/RNA polymerases"/>
    <property type="match status" value="1"/>
</dbReference>
<name>A0A8T8SF82_9BASI</name>
<comment type="caution">
    <text evidence="2">The sequence shown here is derived from an EMBL/GenBank/DDBJ whole genome shotgun (WGS) entry which is preliminary data.</text>
</comment>
<feature type="domain" description="Reverse transcriptase Ty1/copia-type" evidence="1">
    <location>
        <begin position="13"/>
        <end position="250"/>
    </location>
</feature>
<dbReference type="InterPro" id="IPR043502">
    <property type="entry name" value="DNA/RNA_pol_sf"/>
</dbReference>
<evidence type="ECO:0000313" key="2">
    <source>
        <dbReference type="EMBL" id="KAE8238263.1"/>
    </source>
</evidence>
<reference evidence="2" key="2">
    <citation type="journal article" date="2019" name="IMA Fungus">
        <title>Genome sequencing and comparison of five Tilletia species to identify candidate genes for the detection of regulated species infecting wheat.</title>
        <authorList>
            <person name="Nguyen H.D.T."/>
            <person name="Sultana T."/>
            <person name="Kesanakurti P."/>
            <person name="Hambleton S."/>
        </authorList>
    </citation>
    <scope>NUCLEOTIDE SEQUENCE</scope>
    <source>
        <strain evidence="2">DAOMC 238032</strain>
    </source>
</reference>
<reference evidence="2" key="1">
    <citation type="submission" date="2016-04" db="EMBL/GenBank/DDBJ databases">
        <authorList>
            <person name="Nguyen H.D."/>
            <person name="Kesanakurti P."/>
            <person name="Cullis J."/>
            <person name="Levesque C.A."/>
            <person name="Hambleton S."/>
        </authorList>
    </citation>
    <scope>NUCLEOTIDE SEQUENCE</scope>
    <source>
        <strain evidence="2">DAOMC 238032</strain>
    </source>
</reference>
<sequence length="256" mass="28946">MNVEIRSHKNRGTWRVVKRRGQNLVTSKWVLRLKKNADGSIQKYKARLVARGFTQIEGVDFDETFAPTSRLQNMRLLLANAVALNMDVHQIDYETAYLNAKLQNDIFMEPPEAMDLLGEEIAPDNALQLNLALYGLKQSGHEWHRVLREALKTLGFEQCKVDPTMFVREGDSPAMLLVYVDDILVAAPKGGGIEGVKKELLNLFKGTDLGPAHHCLGIRISRSWEEGTITLDQERYAKEVLARFGMSDSVIIMMHI</sequence>
<organism evidence="2 3">
    <name type="scientific">Tilletia caries</name>
    <name type="common">wheat bunt fungus</name>
    <dbReference type="NCBI Taxonomy" id="13290"/>
    <lineage>
        <taxon>Eukaryota</taxon>
        <taxon>Fungi</taxon>
        <taxon>Dikarya</taxon>
        <taxon>Basidiomycota</taxon>
        <taxon>Ustilaginomycotina</taxon>
        <taxon>Exobasidiomycetes</taxon>
        <taxon>Tilletiales</taxon>
        <taxon>Tilletiaceae</taxon>
        <taxon>Tilletia</taxon>
    </lineage>
</organism>